<dbReference type="Pfam" id="PF04230">
    <property type="entry name" value="PS_pyruv_trans"/>
    <property type="match status" value="1"/>
</dbReference>
<proteinExistence type="predicted"/>
<protein>
    <recommendedName>
        <fullName evidence="2">Polysaccharide pyruvyl transferase domain-containing protein</fullName>
    </recommendedName>
</protein>
<comment type="caution">
    <text evidence="3">The sequence shown here is derived from an EMBL/GenBank/DDBJ whole genome shotgun (WGS) entry which is preliminary data.</text>
</comment>
<reference evidence="3" key="1">
    <citation type="journal article" date="2014" name="Int. J. Syst. Evol. Microbiol.">
        <title>Complete genome sequence of Corynebacterium casei LMG S-19264T (=DSM 44701T), isolated from a smear-ripened cheese.</title>
        <authorList>
            <consortium name="US DOE Joint Genome Institute (JGI-PGF)"/>
            <person name="Walter F."/>
            <person name="Albersmeier A."/>
            <person name="Kalinowski J."/>
            <person name="Ruckert C."/>
        </authorList>
    </citation>
    <scope>NUCLEOTIDE SEQUENCE</scope>
    <source>
        <strain evidence="3">CGMCC 4.7306</strain>
    </source>
</reference>
<accession>A0A917SA86</accession>
<sequence>MTTALLLQTSHWRDAAHDAVLTAAARELDPVRVVAATADPERTERMTGLPAVAADRRTLLRTLRSVDAVVVIGGRPLASSAAIDQIFGLADLYTIATAARTVGKRFAMIGVAAGPLQTRRDAFLARRLVIGSALAVVDEPESADILTKAGVPLPIRVGADLGWLELQEPPVEPEPAQDGAGTFPGEELWFAMTRPGIDAAGGEKAVADDLAAVQSSLADRLGVPDPGVLIQAWRGGTASGADLESAAAIAGELRSGDVPVRVLPPPLSLAEVRDGLSRVALCVTGDQHALMAAAAAGVGVISWPADPAARAMSDWLDVPTITDNLAASGHTAPTLVDSALTRAGQTLPVVREQIATAGEVVDLLRVLLTDGGELPRTPSSGRADHAHVVRPTGVMR</sequence>
<keyword evidence="4" id="KW-1185">Reference proteome</keyword>
<dbReference type="PANTHER" id="PTHR36836:SF1">
    <property type="entry name" value="COLANIC ACID BIOSYNTHESIS PROTEIN WCAK"/>
    <property type="match status" value="1"/>
</dbReference>
<evidence type="ECO:0000256" key="1">
    <source>
        <dbReference type="SAM" id="MobiDB-lite"/>
    </source>
</evidence>
<evidence type="ECO:0000313" key="4">
    <source>
        <dbReference type="Proteomes" id="UP000613840"/>
    </source>
</evidence>
<dbReference type="EMBL" id="BMMZ01000005">
    <property type="protein sequence ID" value="GGL64014.1"/>
    <property type="molecule type" value="Genomic_DNA"/>
</dbReference>
<feature type="region of interest" description="Disordered" evidence="1">
    <location>
        <begin position="375"/>
        <end position="396"/>
    </location>
</feature>
<reference evidence="3" key="2">
    <citation type="submission" date="2020-09" db="EMBL/GenBank/DDBJ databases">
        <authorList>
            <person name="Sun Q."/>
            <person name="Zhou Y."/>
        </authorList>
    </citation>
    <scope>NUCLEOTIDE SEQUENCE</scope>
    <source>
        <strain evidence="3">CGMCC 4.7306</strain>
    </source>
</reference>
<gene>
    <name evidence="3" type="ORF">GCM10011575_23070</name>
</gene>
<dbReference type="AlphaFoldDB" id="A0A917SA86"/>
<feature type="domain" description="Polysaccharide pyruvyl transferase" evidence="2">
    <location>
        <begin position="62"/>
        <end position="301"/>
    </location>
</feature>
<dbReference type="RefSeq" id="WP_188895521.1">
    <property type="nucleotide sequence ID" value="NZ_BMMZ01000005.1"/>
</dbReference>
<dbReference type="Proteomes" id="UP000613840">
    <property type="component" value="Unassembled WGS sequence"/>
</dbReference>
<dbReference type="PANTHER" id="PTHR36836">
    <property type="entry name" value="COLANIC ACID BIOSYNTHESIS PROTEIN WCAK"/>
    <property type="match status" value="1"/>
</dbReference>
<name>A0A917SA86_9ACTN</name>
<organism evidence="3 4">
    <name type="scientific">Microlunatus endophyticus</name>
    <dbReference type="NCBI Taxonomy" id="1716077"/>
    <lineage>
        <taxon>Bacteria</taxon>
        <taxon>Bacillati</taxon>
        <taxon>Actinomycetota</taxon>
        <taxon>Actinomycetes</taxon>
        <taxon>Propionibacteriales</taxon>
        <taxon>Propionibacteriaceae</taxon>
        <taxon>Microlunatus</taxon>
    </lineage>
</organism>
<evidence type="ECO:0000313" key="3">
    <source>
        <dbReference type="EMBL" id="GGL64014.1"/>
    </source>
</evidence>
<evidence type="ECO:0000259" key="2">
    <source>
        <dbReference type="Pfam" id="PF04230"/>
    </source>
</evidence>
<dbReference type="InterPro" id="IPR007345">
    <property type="entry name" value="Polysacch_pyruvyl_Trfase"/>
</dbReference>